<dbReference type="Pfam" id="PF13963">
    <property type="entry name" value="Transpos_assoc"/>
    <property type="match status" value="1"/>
</dbReference>
<proteinExistence type="predicted"/>
<gene>
    <name evidence="3" type="ORF">SSX86_030217</name>
</gene>
<protein>
    <recommendedName>
        <fullName evidence="2">Transposase-associated domain-containing protein</fullName>
    </recommendedName>
</protein>
<dbReference type="EMBL" id="JBCNJP010000129">
    <property type="protein sequence ID" value="KAK9050813.1"/>
    <property type="molecule type" value="Genomic_DNA"/>
</dbReference>
<feature type="compositionally biased region" description="Gly residues" evidence="1">
    <location>
        <begin position="7"/>
        <end position="20"/>
    </location>
</feature>
<dbReference type="InterPro" id="IPR029480">
    <property type="entry name" value="Transpos_assoc"/>
</dbReference>
<feature type="region of interest" description="Disordered" evidence="1">
    <location>
        <begin position="1"/>
        <end position="57"/>
    </location>
</feature>
<sequence length="299" mass="34027">MVRSTAGNGGGRGGSQGSGQGSVRASDRGSNDTIILQQSDSHNRSSIPSPHESDDDESFVHAYVGRGPASQVQVPVPINREWIWITYNHMAWYIDRRWMYEMTNSDGFANRVYFDNVDFFLDFAFSNEAVVDTRVTMNGEMIRDIKCPCYKCQNVSYRDRNTDQRHLYKEGFMLHYTTWHEHGESSTMEVDDNDDGYKQMVLDNMYSCGYTSNTLEGHVPNPKAKRFYDMLEAVDEPLWEGKKATCSTKLKAATNTKLKAATNFLTWKSLFNVSTTAYNYNISMVNALMPEENKLPKGL</sequence>
<dbReference type="Proteomes" id="UP001408789">
    <property type="component" value="Unassembled WGS sequence"/>
</dbReference>
<comment type="caution">
    <text evidence="3">The sequence shown here is derived from an EMBL/GenBank/DDBJ whole genome shotgun (WGS) entry which is preliminary data.</text>
</comment>
<keyword evidence="4" id="KW-1185">Reference proteome</keyword>
<evidence type="ECO:0000256" key="1">
    <source>
        <dbReference type="SAM" id="MobiDB-lite"/>
    </source>
</evidence>
<name>A0AAP0CCA3_9ASTR</name>
<feature type="domain" description="Transposase-associated" evidence="2">
    <location>
        <begin position="96"/>
        <end position="184"/>
    </location>
</feature>
<evidence type="ECO:0000313" key="3">
    <source>
        <dbReference type="EMBL" id="KAK9050813.1"/>
    </source>
</evidence>
<reference evidence="3 4" key="1">
    <citation type="submission" date="2024-04" db="EMBL/GenBank/DDBJ databases">
        <title>The reference genome of an endangered Asteraceae, Deinandra increscens subsp. villosa, native to the Central Coast of California.</title>
        <authorList>
            <person name="Guilliams M."/>
            <person name="Hasenstab-Lehman K."/>
            <person name="Meyer R."/>
            <person name="Mcevoy S."/>
        </authorList>
    </citation>
    <scope>NUCLEOTIDE SEQUENCE [LARGE SCALE GENOMIC DNA]</scope>
    <source>
        <tissue evidence="3">Leaf</tissue>
    </source>
</reference>
<accession>A0AAP0CCA3</accession>
<feature type="compositionally biased region" description="Polar residues" evidence="1">
    <location>
        <begin position="31"/>
        <end position="48"/>
    </location>
</feature>
<evidence type="ECO:0000259" key="2">
    <source>
        <dbReference type="Pfam" id="PF13963"/>
    </source>
</evidence>
<dbReference type="AlphaFoldDB" id="A0AAP0CCA3"/>
<organism evidence="3 4">
    <name type="scientific">Deinandra increscens subsp. villosa</name>
    <dbReference type="NCBI Taxonomy" id="3103831"/>
    <lineage>
        <taxon>Eukaryota</taxon>
        <taxon>Viridiplantae</taxon>
        <taxon>Streptophyta</taxon>
        <taxon>Embryophyta</taxon>
        <taxon>Tracheophyta</taxon>
        <taxon>Spermatophyta</taxon>
        <taxon>Magnoliopsida</taxon>
        <taxon>eudicotyledons</taxon>
        <taxon>Gunneridae</taxon>
        <taxon>Pentapetalae</taxon>
        <taxon>asterids</taxon>
        <taxon>campanulids</taxon>
        <taxon>Asterales</taxon>
        <taxon>Asteraceae</taxon>
        <taxon>Asteroideae</taxon>
        <taxon>Heliantheae alliance</taxon>
        <taxon>Madieae</taxon>
        <taxon>Madiinae</taxon>
        <taxon>Deinandra</taxon>
    </lineage>
</organism>
<evidence type="ECO:0000313" key="4">
    <source>
        <dbReference type="Proteomes" id="UP001408789"/>
    </source>
</evidence>